<evidence type="ECO:0000313" key="9">
    <source>
        <dbReference type="EMBL" id="CUS35644.1"/>
    </source>
</evidence>
<keyword evidence="1 8" id="KW-0963">Cytoplasm</keyword>
<dbReference type="GO" id="GO:0004642">
    <property type="term" value="F:phosphoribosylformylglycinamidine synthase activity"/>
    <property type="evidence" value="ECO:0007669"/>
    <property type="project" value="UniProtKB-UniRule"/>
</dbReference>
<dbReference type="RefSeq" id="WP_090748056.1">
    <property type="nucleotide sequence ID" value="NZ_CZQA01000008.1"/>
</dbReference>
<sequence length="237" mass="25145">MNIGVVVFPGSNCDHDCAHVVKDVLGHDVTMVWHKEASLAGLDAIVLPGGFSYGDYLRTGAIARFSPVMQAVKQFAGDGGLVLGICNGFQILLEAGLLPGAMLRNRSLHFVCKDVSVRVENAATPFTSLLKPGQILRIPVAHADGNYYTDPVTLAGLQANAQVAFRYCTADGKVVPEASPNGSLDNIAGICNAGGNVLGMMPHPERCVEALLGRDDGRALFQSMIMSLERKKLAAVR</sequence>
<evidence type="ECO:0000256" key="8">
    <source>
        <dbReference type="HAMAP-Rule" id="MF_00421"/>
    </source>
</evidence>
<dbReference type="GO" id="GO:0006189">
    <property type="term" value="P:'de novo' IMP biosynthetic process"/>
    <property type="evidence" value="ECO:0007669"/>
    <property type="project" value="UniProtKB-UniRule"/>
</dbReference>
<dbReference type="NCBIfam" id="NF002957">
    <property type="entry name" value="PRK03619.1"/>
    <property type="match status" value="1"/>
</dbReference>
<feature type="active site" evidence="8">
    <location>
        <position position="203"/>
    </location>
</feature>
<dbReference type="AlphaFoldDB" id="A0A0S4LDC1"/>
<evidence type="ECO:0000256" key="2">
    <source>
        <dbReference type="ARBA" id="ARBA00022598"/>
    </source>
</evidence>
<feature type="active site" description="Nucleophile" evidence="8">
    <location>
        <position position="86"/>
    </location>
</feature>
<keyword evidence="3 8" id="KW-0547">Nucleotide-binding</keyword>
<proteinExistence type="inferred from homology"/>
<dbReference type="InterPro" id="IPR010075">
    <property type="entry name" value="PRibForGlyAmidine_synth_PurQ"/>
</dbReference>
<dbReference type="GO" id="GO:0005524">
    <property type="term" value="F:ATP binding"/>
    <property type="evidence" value="ECO:0007669"/>
    <property type="project" value="UniProtKB-KW"/>
</dbReference>
<dbReference type="EC" id="6.3.5.3" evidence="8"/>
<dbReference type="UniPathway" id="UPA00074">
    <property type="reaction ID" value="UER00128"/>
</dbReference>
<comment type="subunit">
    <text evidence="8">Part of the FGAM synthase complex composed of 1 PurL, 1 PurQ and 2 PurS subunits.</text>
</comment>
<dbReference type="OrthoDB" id="9804441at2"/>
<protein>
    <recommendedName>
        <fullName evidence="8">Phosphoribosylformylglycinamidine synthase subunit PurQ</fullName>
        <shortName evidence="8">FGAM synthase</shortName>
        <ecNumber evidence="8">6.3.5.3</ecNumber>
    </recommendedName>
    <alternativeName>
        <fullName evidence="8">Formylglycinamide ribonucleotide amidotransferase subunit I</fullName>
        <shortName evidence="8">FGAR amidotransferase I</shortName>
        <shortName evidence="8">FGAR-AT I</shortName>
    </alternativeName>
    <alternativeName>
        <fullName evidence="8">Glutaminase PurQ</fullName>
        <ecNumber evidence="8">3.5.1.2</ecNumber>
    </alternativeName>
    <alternativeName>
        <fullName evidence="8">Phosphoribosylformylglycinamidine synthase subunit I</fullName>
    </alternativeName>
</protein>
<evidence type="ECO:0000256" key="4">
    <source>
        <dbReference type="ARBA" id="ARBA00022755"/>
    </source>
</evidence>
<organism evidence="9 10">
    <name type="scientific">Candidatus Nitrospira nitrosa</name>
    <dbReference type="NCBI Taxonomy" id="1742972"/>
    <lineage>
        <taxon>Bacteria</taxon>
        <taxon>Pseudomonadati</taxon>
        <taxon>Nitrospirota</taxon>
        <taxon>Nitrospiria</taxon>
        <taxon>Nitrospirales</taxon>
        <taxon>Nitrospiraceae</taxon>
        <taxon>Nitrospira</taxon>
    </lineage>
</organism>
<comment type="function">
    <text evidence="8">Part of the phosphoribosylformylglycinamidine synthase complex involved in the purines biosynthetic pathway. Catalyzes the ATP-dependent conversion of formylglycinamide ribonucleotide (FGAR) and glutamine to yield formylglycinamidine ribonucleotide (FGAM) and glutamate. The FGAM synthase complex is composed of three subunits. PurQ produces an ammonia molecule by converting glutamine to glutamate. PurL transfers the ammonia molecule to FGAR to form FGAM in an ATP-dependent manner. PurS interacts with PurQ and PurL and is thought to assist in the transfer of the ammonia molecule from PurQ to PurL.</text>
</comment>
<feature type="active site" evidence="8">
    <location>
        <position position="205"/>
    </location>
</feature>
<evidence type="ECO:0000256" key="7">
    <source>
        <dbReference type="ARBA" id="ARBA00022962"/>
    </source>
</evidence>
<accession>A0A0S4LDC1</accession>
<reference evidence="9 10" key="1">
    <citation type="submission" date="2015-10" db="EMBL/GenBank/DDBJ databases">
        <authorList>
            <person name="Gilbert D.G."/>
        </authorList>
    </citation>
    <scope>NUCLEOTIDE SEQUENCE [LARGE SCALE GENOMIC DNA]</scope>
    <source>
        <strain evidence="9">COMA1</strain>
    </source>
</reference>
<dbReference type="GO" id="GO:0004359">
    <property type="term" value="F:glutaminase activity"/>
    <property type="evidence" value="ECO:0007669"/>
    <property type="project" value="UniProtKB-EC"/>
</dbReference>
<dbReference type="Pfam" id="PF13507">
    <property type="entry name" value="GATase_5"/>
    <property type="match status" value="1"/>
</dbReference>
<dbReference type="STRING" id="1742972.COMA1_20383"/>
<comment type="subcellular location">
    <subcellularLocation>
        <location evidence="8">Cytoplasm</location>
    </subcellularLocation>
</comment>
<evidence type="ECO:0000256" key="1">
    <source>
        <dbReference type="ARBA" id="ARBA00022490"/>
    </source>
</evidence>
<evidence type="ECO:0000256" key="6">
    <source>
        <dbReference type="ARBA" id="ARBA00022840"/>
    </source>
</evidence>
<dbReference type="SMART" id="SM01211">
    <property type="entry name" value="GATase_5"/>
    <property type="match status" value="1"/>
</dbReference>
<keyword evidence="2 8" id="KW-0436">Ligase</keyword>
<dbReference type="GO" id="GO:0005737">
    <property type="term" value="C:cytoplasm"/>
    <property type="evidence" value="ECO:0007669"/>
    <property type="project" value="UniProtKB-SubCell"/>
</dbReference>
<comment type="pathway">
    <text evidence="8">Purine metabolism; IMP biosynthesis via de novo pathway; 5-amino-1-(5-phospho-D-ribosyl)imidazole from N(2)-formyl-N(1)-(5-phospho-D-ribosyl)glycinamide: step 1/2.</text>
</comment>
<gene>
    <name evidence="8 9" type="primary">purQ</name>
    <name evidence="9" type="ORF">COMA1_20383</name>
</gene>
<keyword evidence="5 8" id="KW-0378">Hydrolase</keyword>
<evidence type="ECO:0000256" key="5">
    <source>
        <dbReference type="ARBA" id="ARBA00022801"/>
    </source>
</evidence>
<dbReference type="Gene3D" id="3.40.50.880">
    <property type="match status" value="1"/>
</dbReference>
<dbReference type="PANTHER" id="PTHR47552:SF1">
    <property type="entry name" value="PHOSPHORIBOSYLFORMYLGLYCINAMIDINE SYNTHASE SUBUNIT PURQ"/>
    <property type="match status" value="1"/>
</dbReference>
<comment type="catalytic activity">
    <reaction evidence="8">
        <text>L-glutamine + H2O = L-glutamate + NH4(+)</text>
        <dbReference type="Rhea" id="RHEA:15889"/>
        <dbReference type="ChEBI" id="CHEBI:15377"/>
        <dbReference type="ChEBI" id="CHEBI:28938"/>
        <dbReference type="ChEBI" id="CHEBI:29985"/>
        <dbReference type="ChEBI" id="CHEBI:58359"/>
        <dbReference type="EC" id="3.5.1.2"/>
    </reaction>
</comment>
<dbReference type="PIRSF" id="PIRSF001586">
    <property type="entry name" value="FGAM_synth_I"/>
    <property type="match status" value="1"/>
</dbReference>
<evidence type="ECO:0000313" key="10">
    <source>
        <dbReference type="Proteomes" id="UP000199032"/>
    </source>
</evidence>
<keyword evidence="6 8" id="KW-0067">ATP-binding</keyword>
<dbReference type="InterPro" id="IPR029062">
    <property type="entry name" value="Class_I_gatase-like"/>
</dbReference>
<dbReference type="SUPFAM" id="SSF52317">
    <property type="entry name" value="Class I glutamine amidotransferase-like"/>
    <property type="match status" value="1"/>
</dbReference>
<keyword evidence="4 8" id="KW-0658">Purine biosynthesis</keyword>
<dbReference type="HAMAP" id="MF_00421">
    <property type="entry name" value="PurQ"/>
    <property type="match status" value="1"/>
</dbReference>
<name>A0A0S4LDC1_9BACT</name>
<keyword evidence="10" id="KW-1185">Reference proteome</keyword>
<dbReference type="NCBIfam" id="TIGR01737">
    <property type="entry name" value="FGAM_synth_I"/>
    <property type="match status" value="1"/>
</dbReference>
<dbReference type="EC" id="3.5.1.2" evidence="8"/>
<dbReference type="EMBL" id="CZQA01000008">
    <property type="protein sequence ID" value="CUS35644.1"/>
    <property type="molecule type" value="Genomic_DNA"/>
</dbReference>
<dbReference type="CDD" id="cd01740">
    <property type="entry name" value="GATase1_FGAR_AT"/>
    <property type="match status" value="1"/>
</dbReference>
<evidence type="ECO:0000256" key="3">
    <source>
        <dbReference type="ARBA" id="ARBA00022741"/>
    </source>
</evidence>
<dbReference type="Proteomes" id="UP000199032">
    <property type="component" value="Unassembled WGS sequence"/>
</dbReference>
<dbReference type="PROSITE" id="PS51273">
    <property type="entry name" value="GATASE_TYPE_1"/>
    <property type="match status" value="1"/>
</dbReference>
<keyword evidence="7 8" id="KW-0315">Glutamine amidotransferase</keyword>
<dbReference type="PANTHER" id="PTHR47552">
    <property type="entry name" value="PHOSPHORIBOSYLFORMYLGLYCINAMIDINE SYNTHASE SUBUNIT PURQ"/>
    <property type="match status" value="1"/>
</dbReference>
<comment type="catalytic activity">
    <reaction evidence="8">
        <text>N(2)-formyl-N(1)-(5-phospho-beta-D-ribosyl)glycinamide + L-glutamine + ATP + H2O = 2-formamido-N(1)-(5-O-phospho-beta-D-ribosyl)acetamidine + L-glutamate + ADP + phosphate + H(+)</text>
        <dbReference type="Rhea" id="RHEA:17129"/>
        <dbReference type="ChEBI" id="CHEBI:15377"/>
        <dbReference type="ChEBI" id="CHEBI:15378"/>
        <dbReference type="ChEBI" id="CHEBI:29985"/>
        <dbReference type="ChEBI" id="CHEBI:30616"/>
        <dbReference type="ChEBI" id="CHEBI:43474"/>
        <dbReference type="ChEBI" id="CHEBI:58359"/>
        <dbReference type="ChEBI" id="CHEBI:147286"/>
        <dbReference type="ChEBI" id="CHEBI:147287"/>
        <dbReference type="ChEBI" id="CHEBI:456216"/>
        <dbReference type="EC" id="6.3.5.3"/>
    </reaction>
</comment>